<dbReference type="VEuPathDB" id="VectorBase:CPIJ000531"/>
<dbReference type="AlphaFoldDB" id="B0W0G7"/>
<feature type="compositionally biased region" description="Polar residues" evidence="1">
    <location>
        <begin position="44"/>
        <end position="58"/>
    </location>
</feature>
<gene>
    <name evidence="3" type="primary">6031391</name>
    <name evidence="2" type="ORF">CpipJ_CPIJ000531</name>
</gene>
<feature type="region of interest" description="Disordered" evidence="1">
    <location>
        <begin position="11"/>
        <end position="58"/>
    </location>
</feature>
<keyword evidence="4" id="KW-1185">Reference proteome</keyword>
<evidence type="ECO:0000313" key="3">
    <source>
        <dbReference type="EnsemblMetazoa" id="CPIJ000531-PA"/>
    </source>
</evidence>
<name>B0W0G7_CULQU</name>
<dbReference type="EMBL" id="DS231817">
    <property type="protein sequence ID" value="EDS39706.1"/>
    <property type="molecule type" value="Genomic_DNA"/>
</dbReference>
<sequence>MLHKLCCGSKSYSMESGSVGRDSVAQESSTGSVSTVTVQPGFKNINTERAPTSTENGS</sequence>
<evidence type="ECO:0000313" key="4">
    <source>
        <dbReference type="Proteomes" id="UP000002320"/>
    </source>
</evidence>
<dbReference type="EnsemblMetazoa" id="CPIJ000531-RA">
    <property type="protein sequence ID" value="CPIJ000531-PA"/>
    <property type="gene ID" value="CPIJ000531"/>
</dbReference>
<protein>
    <submittedName>
        <fullName evidence="2 3">Uncharacterized protein</fullName>
    </submittedName>
</protein>
<dbReference type="Proteomes" id="UP000002320">
    <property type="component" value="Unassembled WGS sequence"/>
</dbReference>
<organism>
    <name type="scientific">Culex quinquefasciatus</name>
    <name type="common">Southern house mosquito</name>
    <name type="synonym">Culex pungens</name>
    <dbReference type="NCBI Taxonomy" id="7176"/>
    <lineage>
        <taxon>Eukaryota</taxon>
        <taxon>Metazoa</taxon>
        <taxon>Ecdysozoa</taxon>
        <taxon>Arthropoda</taxon>
        <taxon>Hexapoda</taxon>
        <taxon>Insecta</taxon>
        <taxon>Pterygota</taxon>
        <taxon>Neoptera</taxon>
        <taxon>Endopterygota</taxon>
        <taxon>Diptera</taxon>
        <taxon>Nematocera</taxon>
        <taxon>Culicoidea</taxon>
        <taxon>Culicidae</taxon>
        <taxon>Culicinae</taxon>
        <taxon>Culicini</taxon>
        <taxon>Culex</taxon>
        <taxon>Culex</taxon>
    </lineage>
</organism>
<reference evidence="3" key="2">
    <citation type="submission" date="2021-02" db="UniProtKB">
        <authorList>
            <consortium name="EnsemblMetazoa"/>
        </authorList>
    </citation>
    <scope>IDENTIFICATION</scope>
    <source>
        <strain evidence="3">JHB</strain>
    </source>
</reference>
<reference evidence="2" key="1">
    <citation type="submission" date="2007-03" db="EMBL/GenBank/DDBJ databases">
        <title>Annotation of Culex pipiens quinquefasciatus.</title>
        <authorList>
            <consortium name="The Broad Institute Genome Sequencing Platform"/>
            <person name="Atkinson P.W."/>
            <person name="Hemingway J."/>
            <person name="Christensen B.M."/>
            <person name="Higgs S."/>
            <person name="Kodira C."/>
            <person name="Hannick L."/>
            <person name="Megy K."/>
            <person name="O'Leary S."/>
            <person name="Pearson M."/>
            <person name="Haas B.J."/>
            <person name="Mauceli E."/>
            <person name="Wortman J.R."/>
            <person name="Lee N.H."/>
            <person name="Guigo R."/>
            <person name="Stanke M."/>
            <person name="Alvarado L."/>
            <person name="Amedeo P."/>
            <person name="Antoine C.H."/>
            <person name="Arensburger P."/>
            <person name="Bidwell S.L."/>
            <person name="Crawford M."/>
            <person name="Camaro F."/>
            <person name="Devon K."/>
            <person name="Engels R."/>
            <person name="Hammond M."/>
            <person name="Howarth C."/>
            <person name="Koehrsen M."/>
            <person name="Lawson D."/>
            <person name="Montgomery P."/>
            <person name="Nene V."/>
            <person name="Nusbaum C."/>
            <person name="Puiu D."/>
            <person name="Romero-Severson J."/>
            <person name="Severson D.W."/>
            <person name="Shumway M."/>
            <person name="Sisk P."/>
            <person name="Stolte C."/>
            <person name="Zeng Q."/>
            <person name="Eisenstadt E."/>
            <person name="Fraser-Liggett C."/>
            <person name="Strausberg R."/>
            <person name="Galagan J."/>
            <person name="Birren B."/>
            <person name="Collins F.H."/>
        </authorList>
    </citation>
    <scope>NUCLEOTIDE SEQUENCE [LARGE SCALE GENOMIC DNA]</scope>
    <source>
        <strain evidence="2">JHB</strain>
    </source>
</reference>
<evidence type="ECO:0000313" key="2">
    <source>
        <dbReference type="EMBL" id="EDS39706.1"/>
    </source>
</evidence>
<dbReference type="KEGG" id="cqu:CpipJ_CPIJ000531"/>
<dbReference type="InParanoid" id="B0W0G7"/>
<proteinExistence type="predicted"/>
<accession>B0W0G7</accession>
<dbReference type="HOGENOM" id="CLU_2981123_0_0_1"/>
<evidence type="ECO:0000256" key="1">
    <source>
        <dbReference type="SAM" id="MobiDB-lite"/>
    </source>
</evidence>
<feature type="compositionally biased region" description="Low complexity" evidence="1">
    <location>
        <begin position="28"/>
        <end position="38"/>
    </location>
</feature>